<reference evidence="2" key="1">
    <citation type="submission" date="2016-10" db="EMBL/GenBank/DDBJ databases">
        <authorList>
            <person name="Varghese N."/>
            <person name="Submissions S."/>
        </authorList>
    </citation>
    <scope>NUCLEOTIDE SEQUENCE [LARGE SCALE GENOMIC DNA]</scope>
    <source>
        <strain evidence="2">PL19</strain>
    </source>
</reference>
<evidence type="ECO:0000313" key="2">
    <source>
        <dbReference type="Proteomes" id="UP000198928"/>
    </source>
</evidence>
<gene>
    <name evidence="1" type="ORF">SAMN05192584_101485</name>
</gene>
<dbReference type="OrthoDB" id="3215846at2"/>
<keyword evidence="2" id="KW-1185">Reference proteome</keyword>
<accession>A0A1I3UK01</accession>
<dbReference type="Pfam" id="PF11209">
    <property type="entry name" value="LmeA"/>
    <property type="match status" value="1"/>
</dbReference>
<dbReference type="Proteomes" id="UP000198928">
    <property type="component" value="Unassembled WGS sequence"/>
</dbReference>
<dbReference type="AlphaFoldDB" id="A0A1I3UK01"/>
<evidence type="ECO:0008006" key="3">
    <source>
        <dbReference type="Google" id="ProtNLM"/>
    </source>
</evidence>
<protein>
    <recommendedName>
        <fullName evidence="3">DUF2993 domain-containing protein</fullName>
    </recommendedName>
</protein>
<dbReference type="RefSeq" id="WP_093847169.1">
    <property type="nucleotide sequence ID" value="NZ_FOSG01000001.1"/>
</dbReference>
<name>A0A1I3UK01_9ACTN</name>
<proteinExistence type="predicted"/>
<dbReference type="InterPro" id="IPR021373">
    <property type="entry name" value="DUF2993"/>
</dbReference>
<dbReference type="EMBL" id="FOSG01000001">
    <property type="protein sequence ID" value="SFJ82067.1"/>
    <property type="molecule type" value="Genomic_DNA"/>
</dbReference>
<sequence length="228" mass="24340">MRALKALLGLLVLFGGLFVGADRLAVNFAEDEVAEKVQSSRGLDERPAVEINGFPFLTQVVGKELESVDATMNGLTVQVGGRDVDVTEVEVHLSDVRLENNFSSAVADRATGSARISYRDLTEAGAKGASLAYAGAERAAKNQVRLDVNLTLVELTLHSSLKVENGDTVALHAEDLPDLPVAEDMVRAQIDRKLEITGLPRGLKLERAEVDEKGVVLHLSGSNVDLAG</sequence>
<evidence type="ECO:0000313" key="1">
    <source>
        <dbReference type="EMBL" id="SFJ82067.1"/>
    </source>
</evidence>
<organism evidence="1 2">
    <name type="scientific">Streptomyces pini</name>
    <dbReference type="NCBI Taxonomy" id="1520580"/>
    <lineage>
        <taxon>Bacteria</taxon>
        <taxon>Bacillati</taxon>
        <taxon>Actinomycetota</taxon>
        <taxon>Actinomycetes</taxon>
        <taxon>Kitasatosporales</taxon>
        <taxon>Streptomycetaceae</taxon>
        <taxon>Streptomyces</taxon>
    </lineage>
</organism>